<sequence>MRIDIYLITLIQRTIIYLLMDYFSSNNLCYPEGNVFEEIDEGEEVLVGNKRTVFEENEVGVLEDSEEENEGQVISAADEQFQNMFAENGFKIYEHRELVEIELPKKTEAEKAAENRRSIVNELIERTKVHTGK</sequence>
<name>A0ABN7UHJ2_GIGMA</name>
<evidence type="ECO:0000313" key="1">
    <source>
        <dbReference type="EMBL" id="CAG8583527.1"/>
    </source>
</evidence>
<gene>
    <name evidence="1" type="ORF">GMARGA_LOCUS6064</name>
</gene>
<organism evidence="1 2">
    <name type="scientific">Gigaspora margarita</name>
    <dbReference type="NCBI Taxonomy" id="4874"/>
    <lineage>
        <taxon>Eukaryota</taxon>
        <taxon>Fungi</taxon>
        <taxon>Fungi incertae sedis</taxon>
        <taxon>Mucoromycota</taxon>
        <taxon>Glomeromycotina</taxon>
        <taxon>Glomeromycetes</taxon>
        <taxon>Diversisporales</taxon>
        <taxon>Gigasporaceae</taxon>
        <taxon>Gigaspora</taxon>
    </lineage>
</organism>
<proteinExistence type="predicted"/>
<evidence type="ECO:0000313" key="2">
    <source>
        <dbReference type="Proteomes" id="UP000789901"/>
    </source>
</evidence>
<protein>
    <submittedName>
        <fullName evidence="1">12347_t:CDS:1</fullName>
    </submittedName>
</protein>
<dbReference type="EMBL" id="CAJVQB010002676">
    <property type="protein sequence ID" value="CAG8583527.1"/>
    <property type="molecule type" value="Genomic_DNA"/>
</dbReference>
<dbReference type="Proteomes" id="UP000789901">
    <property type="component" value="Unassembled WGS sequence"/>
</dbReference>
<reference evidence="1 2" key="1">
    <citation type="submission" date="2021-06" db="EMBL/GenBank/DDBJ databases">
        <authorList>
            <person name="Kallberg Y."/>
            <person name="Tangrot J."/>
            <person name="Rosling A."/>
        </authorList>
    </citation>
    <scope>NUCLEOTIDE SEQUENCE [LARGE SCALE GENOMIC DNA]</scope>
    <source>
        <strain evidence="1 2">120-4 pot B 10/14</strain>
    </source>
</reference>
<comment type="caution">
    <text evidence="1">The sequence shown here is derived from an EMBL/GenBank/DDBJ whole genome shotgun (WGS) entry which is preliminary data.</text>
</comment>
<keyword evidence="2" id="KW-1185">Reference proteome</keyword>
<accession>A0ABN7UHJ2</accession>